<keyword evidence="13 22" id="KW-1133">Transmembrane helix</keyword>
<dbReference type="Pfam" id="PF07645">
    <property type="entry name" value="EGF_CA"/>
    <property type="match status" value="2"/>
</dbReference>
<dbReference type="PROSITE" id="PS00022">
    <property type="entry name" value="EGF_1"/>
    <property type="match status" value="24"/>
</dbReference>
<dbReference type="CDD" id="cd00054">
    <property type="entry name" value="EGF_CA"/>
    <property type="match status" value="21"/>
</dbReference>
<feature type="domain" description="EGF-like" evidence="24">
    <location>
        <begin position="347"/>
        <end position="385"/>
    </location>
</feature>
<evidence type="ECO:0000256" key="14">
    <source>
        <dbReference type="ARBA" id="ARBA00023136"/>
    </source>
</evidence>
<feature type="disulfide bond" evidence="20">
    <location>
        <begin position="375"/>
        <end position="384"/>
    </location>
</feature>
<dbReference type="Pfam" id="PF02210">
    <property type="entry name" value="Laminin_G_2"/>
    <property type="match status" value="1"/>
</dbReference>
<dbReference type="InterPro" id="IPR013032">
    <property type="entry name" value="EGF-like_CS"/>
</dbReference>
<keyword evidence="7 20" id="KW-0245">EGF-like domain</keyword>
<accession>A0A6J2SR35</accession>
<feature type="domain" description="EGF-like" evidence="24">
    <location>
        <begin position="2185"/>
        <end position="2225"/>
    </location>
</feature>
<dbReference type="GO" id="GO:0060562">
    <property type="term" value="P:epithelial tube morphogenesis"/>
    <property type="evidence" value="ECO:0007669"/>
    <property type="project" value="UniProtKB-ARBA"/>
</dbReference>
<evidence type="ECO:0000256" key="19">
    <source>
        <dbReference type="ARBA" id="ARBA00060989"/>
    </source>
</evidence>
<dbReference type="CTD" id="42896"/>
<evidence type="ECO:0000256" key="10">
    <source>
        <dbReference type="ARBA" id="ARBA00022729"/>
    </source>
</evidence>
<keyword evidence="8" id="KW-0597">Phosphoprotein</keyword>
<dbReference type="InterPro" id="IPR051022">
    <property type="entry name" value="Notch_Cell-Fate_Det"/>
</dbReference>
<feature type="disulfide bond" evidence="20">
    <location>
        <begin position="1124"/>
        <end position="1133"/>
    </location>
</feature>
<dbReference type="PRINTS" id="PR01983">
    <property type="entry name" value="NOTCH"/>
</dbReference>
<evidence type="ECO:0000256" key="9">
    <source>
        <dbReference type="ARBA" id="ARBA00022692"/>
    </source>
</evidence>
<dbReference type="GO" id="GO:0035222">
    <property type="term" value="P:wing disc pattern formation"/>
    <property type="evidence" value="ECO:0007669"/>
    <property type="project" value="UniProtKB-ARBA"/>
</dbReference>
<dbReference type="GO" id="GO:0051093">
    <property type="term" value="P:negative regulation of developmental process"/>
    <property type="evidence" value="ECO:0007669"/>
    <property type="project" value="UniProtKB-ARBA"/>
</dbReference>
<keyword evidence="9 22" id="KW-0812">Transmembrane</keyword>
<feature type="region of interest" description="Disordered" evidence="21">
    <location>
        <begin position="1558"/>
        <end position="1581"/>
    </location>
</feature>
<dbReference type="InterPro" id="IPR000742">
    <property type="entry name" value="EGF"/>
</dbReference>
<dbReference type="GO" id="GO:0050769">
    <property type="term" value="P:positive regulation of neurogenesis"/>
    <property type="evidence" value="ECO:0007669"/>
    <property type="project" value="UniProtKB-ARBA"/>
</dbReference>
<evidence type="ECO:0000256" key="12">
    <source>
        <dbReference type="ARBA" id="ARBA00022782"/>
    </source>
</evidence>
<keyword evidence="25" id="KW-1185">Reference proteome</keyword>
<feature type="domain" description="EGF-like" evidence="24">
    <location>
        <begin position="2069"/>
        <end position="2105"/>
    </location>
</feature>
<dbReference type="PANTHER" id="PTHR24049">
    <property type="entry name" value="CRUMBS FAMILY MEMBER"/>
    <property type="match status" value="1"/>
</dbReference>
<dbReference type="SUPFAM" id="SSF57196">
    <property type="entry name" value="EGF/Laminin"/>
    <property type="match status" value="24"/>
</dbReference>
<dbReference type="CDD" id="cd00110">
    <property type="entry name" value="LamG"/>
    <property type="match status" value="4"/>
</dbReference>
<evidence type="ECO:0000256" key="8">
    <source>
        <dbReference type="ARBA" id="ARBA00022553"/>
    </source>
</evidence>
<dbReference type="GO" id="GO:0005856">
    <property type="term" value="C:cytoskeleton"/>
    <property type="evidence" value="ECO:0007669"/>
    <property type="project" value="UniProtKB-SubCell"/>
</dbReference>
<feature type="disulfide bond" evidence="20">
    <location>
        <begin position="1048"/>
        <end position="1057"/>
    </location>
</feature>
<dbReference type="Pfam" id="PF00008">
    <property type="entry name" value="EGF"/>
    <property type="match status" value="18"/>
</dbReference>
<dbReference type="Gene3D" id="2.60.120.200">
    <property type="match status" value="4"/>
</dbReference>
<dbReference type="Pfam" id="PF12661">
    <property type="entry name" value="hEGF"/>
    <property type="match status" value="2"/>
</dbReference>
<keyword evidence="4" id="KW-0217">Developmental protein</keyword>
<feature type="disulfide bond" evidence="20">
    <location>
        <begin position="984"/>
        <end position="993"/>
    </location>
</feature>
<feature type="transmembrane region" description="Helical" evidence="22">
    <location>
        <begin position="2240"/>
        <end position="2264"/>
    </location>
</feature>
<evidence type="ECO:0000256" key="2">
    <source>
        <dbReference type="ARBA" id="ARBA00004247"/>
    </source>
</evidence>
<feature type="domain" description="EGF-like" evidence="24">
    <location>
        <begin position="958"/>
        <end position="994"/>
    </location>
</feature>
<dbReference type="GO" id="GO:0005509">
    <property type="term" value="F:calcium ion binding"/>
    <property type="evidence" value="ECO:0007669"/>
    <property type="project" value="InterPro"/>
</dbReference>
<dbReference type="FunFam" id="2.10.25.10:FF:000172">
    <property type="entry name" value="FAT atypical cadherin 3"/>
    <property type="match status" value="1"/>
</dbReference>
<feature type="disulfide bond" evidence="20">
    <location>
        <begin position="2095"/>
        <end position="2104"/>
    </location>
</feature>
<dbReference type="PRINTS" id="PR00010">
    <property type="entry name" value="EGFBLOOD"/>
</dbReference>
<dbReference type="SMART" id="SM00282">
    <property type="entry name" value="LamG"/>
    <property type="match status" value="4"/>
</dbReference>
<feature type="domain" description="EGF-like" evidence="24">
    <location>
        <begin position="266"/>
        <end position="302"/>
    </location>
</feature>
<dbReference type="FunFam" id="2.10.25.10:FF:000004">
    <property type="entry name" value="Neurogenic locus notch 1"/>
    <property type="match status" value="1"/>
</dbReference>
<keyword evidence="10" id="KW-0732">Signal</keyword>
<dbReference type="InterPro" id="IPR018097">
    <property type="entry name" value="EGF_Ca-bd_CS"/>
</dbReference>
<comment type="similarity">
    <text evidence="19">Belongs to the Crumbs protein family.</text>
</comment>
<evidence type="ECO:0000256" key="3">
    <source>
        <dbReference type="ARBA" id="ARBA00004316"/>
    </source>
</evidence>
<evidence type="ECO:0000256" key="7">
    <source>
        <dbReference type="ARBA" id="ARBA00022536"/>
    </source>
</evidence>
<keyword evidence="16" id="KW-0325">Glycoprotein</keyword>
<dbReference type="FunFam" id="2.10.25.10:FF:000208">
    <property type="entry name" value="Crumbs 2, cell polarity complex component"/>
    <property type="match status" value="1"/>
</dbReference>
<feature type="domain" description="Laminin G" evidence="23">
    <location>
        <begin position="1409"/>
        <end position="1641"/>
    </location>
</feature>
<dbReference type="GO" id="GO:0061326">
    <property type="term" value="P:renal tubule development"/>
    <property type="evidence" value="ECO:0007669"/>
    <property type="project" value="UniProtKB-ARBA"/>
</dbReference>
<dbReference type="PROSITE" id="PS50025">
    <property type="entry name" value="LAM_G_DOMAIN"/>
    <property type="match status" value="3"/>
</dbReference>
<feature type="disulfide bond" evidence="20">
    <location>
        <begin position="292"/>
        <end position="301"/>
    </location>
</feature>
<evidence type="ECO:0000256" key="15">
    <source>
        <dbReference type="ARBA" id="ARBA00023157"/>
    </source>
</evidence>
<dbReference type="PROSITE" id="PS00010">
    <property type="entry name" value="ASX_HYDROXYL"/>
    <property type="match status" value="16"/>
</dbReference>
<dbReference type="GO" id="GO:0001764">
    <property type="term" value="P:neuron migration"/>
    <property type="evidence" value="ECO:0007669"/>
    <property type="project" value="UniProtKB-ARBA"/>
</dbReference>
<dbReference type="FunFam" id="2.10.25.10:FF:000117">
    <property type="entry name" value="Delta-like protein"/>
    <property type="match status" value="1"/>
</dbReference>
<dbReference type="FunFam" id="2.10.25.10:FF:000012">
    <property type="entry name" value="Delta-like protein"/>
    <property type="match status" value="1"/>
</dbReference>
<dbReference type="FunFam" id="2.10.25.10:FF:000185">
    <property type="entry name" value="basement membrane-specific heparan sulfate proteoglycan core protein-like"/>
    <property type="match status" value="1"/>
</dbReference>
<feature type="domain" description="EGF-like" evidence="24">
    <location>
        <begin position="804"/>
        <end position="841"/>
    </location>
</feature>
<feature type="domain" description="EGF-like" evidence="24">
    <location>
        <begin position="701"/>
        <end position="737"/>
    </location>
</feature>
<evidence type="ECO:0000259" key="24">
    <source>
        <dbReference type="PROSITE" id="PS50026"/>
    </source>
</evidence>
<feature type="disulfide bond" evidence="20">
    <location>
        <begin position="452"/>
        <end position="461"/>
    </location>
</feature>
<feature type="domain" description="EGF-like" evidence="24">
    <location>
        <begin position="2107"/>
        <end position="2144"/>
    </location>
</feature>
<feature type="domain" description="EGF-like" evidence="24">
    <location>
        <begin position="881"/>
        <end position="917"/>
    </location>
</feature>
<dbReference type="PROSITE" id="PS01186">
    <property type="entry name" value="EGF_2"/>
    <property type="match status" value="16"/>
</dbReference>
<dbReference type="InterPro" id="IPR049883">
    <property type="entry name" value="NOTCH1_EGF-like"/>
</dbReference>
<evidence type="ECO:0000256" key="1">
    <source>
        <dbReference type="ARBA" id="ARBA00004245"/>
    </source>
</evidence>
<dbReference type="SMART" id="SM00179">
    <property type="entry name" value="EGF_CA"/>
    <property type="match status" value="23"/>
</dbReference>
<feature type="domain" description="EGF-like" evidence="24">
    <location>
        <begin position="305"/>
        <end position="342"/>
    </location>
</feature>
<keyword evidence="12" id="KW-0221">Differentiation</keyword>
<feature type="disulfide bond" evidence="20">
    <location>
        <begin position="792"/>
        <end position="801"/>
    </location>
</feature>
<gene>
    <name evidence="26" type="primary">LOC111593610</name>
</gene>
<feature type="disulfide bond" evidence="20">
    <location>
        <begin position="1939"/>
        <end position="1948"/>
    </location>
</feature>
<dbReference type="GO" id="GO:0043005">
    <property type="term" value="C:neuron projection"/>
    <property type="evidence" value="ECO:0007669"/>
    <property type="project" value="UniProtKB-ARBA"/>
</dbReference>
<evidence type="ECO:0000256" key="16">
    <source>
        <dbReference type="ARBA" id="ARBA00023180"/>
    </source>
</evidence>
<dbReference type="GO" id="GO:0016324">
    <property type="term" value="C:apical plasma membrane"/>
    <property type="evidence" value="ECO:0007669"/>
    <property type="project" value="UniProtKB-SubCell"/>
</dbReference>
<evidence type="ECO:0000256" key="22">
    <source>
        <dbReference type="SAM" id="Phobius"/>
    </source>
</evidence>
<feature type="disulfide bond" evidence="20">
    <location>
        <begin position="1167"/>
        <end position="1176"/>
    </location>
</feature>
<dbReference type="GO" id="GO:0045197">
    <property type="term" value="P:establishment or maintenance of epithelial cell apical/basal polarity"/>
    <property type="evidence" value="ECO:0007669"/>
    <property type="project" value="TreeGrafter"/>
</dbReference>
<dbReference type="GeneID" id="111593610"/>
<dbReference type="GO" id="GO:0016318">
    <property type="term" value="P:ommatidial rotation"/>
    <property type="evidence" value="ECO:0007669"/>
    <property type="project" value="UniProtKB-ARBA"/>
</dbReference>
<dbReference type="FunFam" id="2.10.25.10:FF:000279">
    <property type="entry name" value="Neurogenic locus notch 1"/>
    <property type="match status" value="1"/>
</dbReference>
<dbReference type="InterPro" id="IPR001791">
    <property type="entry name" value="Laminin_G"/>
</dbReference>
<dbReference type="Proteomes" id="UP000504633">
    <property type="component" value="Unplaced"/>
</dbReference>
<dbReference type="FunFam" id="2.10.25.10:FF:000318">
    <property type="entry name" value="Eyes shut homolog"/>
    <property type="match status" value="1"/>
</dbReference>
<evidence type="ECO:0000256" key="21">
    <source>
        <dbReference type="SAM" id="MobiDB-lite"/>
    </source>
</evidence>
<feature type="domain" description="EGF-like" evidence="24">
    <location>
        <begin position="463"/>
        <end position="499"/>
    </location>
</feature>
<evidence type="ECO:0000256" key="13">
    <source>
        <dbReference type="ARBA" id="ARBA00022989"/>
    </source>
</evidence>
<dbReference type="GO" id="GO:0048646">
    <property type="term" value="P:anatomical structure formation involved in morphogenesis"/>
    <property type="evidence" value="ECO:0007669"/>
    <property type="project" value="UniProtKB-ARBA"/>
</dbReference>
<feature type="domain" description="EGF-like" evidence="24">
    <location>
        <begin position="426"/>
        <end position="462"/>
    </location>
</feature>
<feature type="domain" description="EGF-like" evidence="24">
    <location>
        <begin position="2028"/>
        <end position="2066"/>
    </location>
</feature>
<feature type="disulfide bond" evidence="20">
    <location>
        <begin position="1663"/>
        <end position="1672"/>
    </location>
</feature>
<dbReference type="OrthoDB" id="283575at2759"/>
<proteinExistence type="inferred from homology"/>
<dbReference type="GO" id="GO:0009792">
    <property type="term" value="P:embryo development ending in birth or egg hatching"/>
    <property type="evidence" value="ECO:0007669"/>
    <property type="project" value="UniProtKB-ARBA"/>
</dbReference>
<feature type="domain" description="Laminin G" evidence="23">
    <location>
        <begin position="1179"/>
        <end position="1364"/>
    </location>
</feature>
<dbReference type="PROSITE" id="PS50026">
    <property type="entry name" value="EGF_3"/>
    <property type="match status" value="28"/>
</dbReference>
<dbReference type="GO" id="GO:0032991">
    <property type="term" value="C:protein-containing complex"/>
    <property type="evidence" value="ECO:0007669"/>
    <property type="project" value="UniProtKB-ARBA"/>
</dbReference>
<dbReference type="GO" id="GO:0007424">
    <property type="term" value="P:open tracheal system development"/>
    <property type="evidence" value="ECO:0007669"/>
    <property type="project" value="UniProtKB-ARBA"/>
</dbReference>
<dbReference type="GO" id="GO:0007411">
    <property type="term" value="P:axon guidance"/>
    <property type="evidence" value="ECO:0007669"/>
    <property type="project" value="UniProtKB-ARBA"/>
</dbReference>
<feature type="disulfide bond" evidence="20">
    <location>
        <begin position="489"/>
        <end position="498"/>
    </location>
</feature>
<feature type="disulfide bond" evidence="20">
    <location>
        <begin position="356"/>
        <end position="373"/>
    </location>
</feature>
<feature type="disulfide bond" evidence="20">
    <location>
        <begin position="2174"/>
        <end position="2183"/>
    </location>
</feature>
<evidence type="ECO:0000313" key="25">
    <source>
        <dbReference type="Proteomes" id="UP000504633"/>
    </source>
</evidence>
<feature type="region of interest" description="Disordered" evidence="21">
    <location>
        <begin position="610"/>
        <end position="642"/>
    </location>
</feature>
<dbReference type="GO" id="GO:0002064">
    <property type="term" value="P:epithelial cell development"/>
    <property type="evidence" value="ECO:0007669"/>
    <property type="project" value="UniProtKB-ARBA"/>
</dbReference>
<evidence type="ECO:0000256" key="11">
    <source>
        <dbReference type="ARBA" id="ARBA00022737"/>
    </source>
</evidence>
<dbReference type="FunFam" id="2.60.120.200:FF:000192">
    <property type="entry name" value="Crumbs, isoform D"/>
    <property type="match status" value="1"/>
</dbReference>
<feature type="disulfide bond" evidence="20">
    <location>
        <begin position="1086"/>
        <end position="1095"/>
    </location>
</feature>
<dbReference type="GO" id="GO:0120035">
    <property type="term" value="P:regulation of plasma membrane bounded cell projection organization"/>
    <property type="evidence" value="ECO:0007669"/>
    <property type="project" value="UniProtKB-ARBA"/>
</dbReference>
<keyword evidence="14 22" id="KW-0472">Membrane</keyword>
<feature type="domain" description="EGF-like" evidence="24">
    <location>
        <begin position="387"/>
        <end position="424"/>
    </location>
</feature>
<dbReference type="InterPro" id="IPR000152">
    <property type="entry name" value="EGF-type_Asp/Asn_hydroxyl_site"/>
</dbReference>
<feature type="disulfide bond" evidence="20">
    <location>
        <begin position="2015"/>
        <end position="2024"/>
    </location>
</feature>
<feature type="domain" description="Laminin G" evidence="23">
    <location>
        <begin position="1701"/>
        <end position="1914"/>
    </location>
</feature>
<dbReference type="GO" id="GO:0009967">
    <property type="term" value="P:positive regulation of signal transduction"/>
    <property type="evidence" value="ECO:0007669"/>
    <property type="project" value="UniProtKB-ARBA"/>
</dbReference>
<dbReference type="SUPFAM" id="SSF49899">
    <property type="entry name" value="Concanavalin A-like lectins/glucanases"/>
    <property type="match status" value="4"/>
</dbReference>
<feature type="domain" description="EGF-like" evidence="24">
    <location>
        <begin position="767"/>
        <end position="802"/>
    </location>
</feature>
<evidence type="ECO:0000256" key="17">
    <source>
        <dbReference type="ARBA" id="ARBA00023212"/>
    </source>
</evidence>
<feature type="domain" description="EGF-like" evidence="24">
    <location>
        <begin position="1951"/>
        <end position="1987"/>
    </location>
</feature>
<dbReference type="PANTHER" id="PTHR24049:SF22">
    <property type="entry name" value="DROSOPHILA CRUMBS HOMOLOG"/>
    <property type="match status" value="1"/>
</dbReference>
<dbReference type="RefSeq" id="XP_030078615.1">
    <property type="nucleotide sequence ID" value="XM_030222755.1"/>
</dbReference>
<dbReference type="FunFam" id="2.10.25.10:FF:000575">
    <property type="entry name" value="Crumbs, isoform C"/>
    <property type="match status" value="1"/>
</dbReference>
<dbReference type="GO" id="GO:0048056">
    <property type="term" value="P:R3/R4 cell differentiation"/>
    <property type="evidence" value="ECO:0007669"/>
    <property type="project" value="UniProtKB-ARBA"/>
</dbReference>
<dbReference type="FunFam" id="2.10.25.10:FF:000173">
    <property type="entry name" value="Neurogenic locus notch protein 2"/>
    <property type="match status" value="1"/>
</dbReference>
<feature type="disulfide bond" evidence="20">
    <location>
        <begin position="1392"/>
        <end position="1401"/>
    </location>
</feature>
<feature type="domain" description="EGF-like" evidence="24">
    <location>
        <begin position="1060"/>
        <end position="1096"/>
    </location>
</feature>
<dbReference type="FunFam" id="2.60.120.200:FF:000143">
    <property type="entry name" value="Crumbs, isoform D"/>
    <property type="match status" value="1"/>
</dbReference>
<keyword evidence="15 20" id="KW-1015">Disulfide bond</keyword>
<feature type="disulfide bond" evidence="20">
    <location>
        <begin position="831"/>
        <end position="840"/>
    </location>
</feature>
<feature type="domain" description="EGF-like" evidence="24">
    <location>
        <begin position="2146"/>
        <end position="2184"/>
    </location>
</feature>
<feature type="domain" description="EGF-like" evidence="24">
    <location>
        <begin position="1136"/>
        <end position="1177"/>
    </location>
</feature>
<dbReference type="GO" id="GO:0048598">
    <property type="term" value="P:embryonic morphogenesis"/>
    <property type="evidence" value="ECO:0007669"/>
    <property type="project" value="UniProtKB-ARBA"/>
</dbReference>
<protein>
    <submittedName>
        <fullName evidence="26">Protein crumbs isoform X4</fullName>
    </submittedName>
</protein>
<dbReference type="PROSITE" id="PS01187">
    <property type="entry name" value="EGF_CA"/>
    <property type="match status" value="10"/>
</dbReference>
<keyword evidence="18" id="KW-0966">Cell projection</keyword>
<dbReference type="Pfam" id="PF00054">
    <property type="entry name" value="Laminin_G_1"/>
    <property type="match status" value="2"/>
</dbReference>
<dbReference type="GO" id="GO:0016358">
    <property type="term" value="P:dendrite development"/>
    <property type="evidence" value="ECO:0007669"/>
    <property type="project" value="UniProtKB-ARBA"/>
</dbReference>
<evidence type="ECO:0000313" key="26">
    <source>
        <dbReference type="RefSeq" id="XP_030078615.1"/>
    </source>
</evidence>
<dbReference type="FunFam" id="2.10.25.10:FF:000565">
    <property type="entry name" value="Predicted protein"/>
    <property type="match status" value="1"/>
</dbReference>
<evidence type="ECO:0000256" key="4">
    <source>
        <dbReference type="ARBA" id="ARBA00022473"/>
    </source>
</evidence>
<feature type="domain" description="EGF-like" evidence="24">
    <location>
        <begin position="996"/>
        <end position="1058"/>
    </location>
</feature>
<feature type="domain" description="EGF-like" evidence="24">
    <location>
        <begin position="843"/>
        <end position="879"/>
    </location>
</feature>
<dbReference type="GO" id="GO:0007157">
    <property type="term" value="P:heterophilic cell-cell adhesion via plasma membrane cell adhesion molecules"/>
    <property type="evidence" value="ECO:0007669"/>
    <property type="project" value="TreeGrafter"/>
</dbReference>
<feature type="disulfide bond" evidence="20">
    <location>
        <begin position="678"/>
        <end position="687"/>
    </location>
</feature>
<dbReference type="FunFam" id="2.10.25.10:FF:000496">
    <property type="entry name" value="Crumbs, isoform D"/>
    <property type="match status" value="1"/>
</dbReference>
<feature type="domain" description="EGF-like" evidence="24">
    <location>
        <begin position="1098"/>
        <end position="1134"/>
    </location>
</feature>
<dbReference type="FunFam" id="2.10.25.10:FF:000031">
    <property type="entry name" value="neurogenic locus notch homolog protein 3"/>
    <property type="match status" value="1"/>
</dbReference>
<comment type="caution">
    <text evidence="20">Lacks conserved residue(s) required for the propagation of feature annotation.</text>
</comment>
<feature type="domain" description="EGF-like" evidence="24">
    <location>
        <begin position="1915"/>
        <end position="1949"/>
    </location>
</feature>
<feature type="domain" description="EGF-like" evidence="24">
    <location>
        <begin position="652"/>
        <end position="688"/>
    </location>
</feature>
<name>A0A6J2SR35_DROHY</name>
<dbReference type="GO" id="GO:0007476">
    <property type="term" value="P:imaginal disc-derived wing morphogenesis"/>
    <property type="evidence" value="ECO:0007669"/>
    <property type="project" value="UniProtKB-ARBA"/>
</dbReference>
<dbReference type="FunFam" id="2.10.25.10:FF:000123">
    <property type="entry name" value="Crumbs homolog 1 (Drosophila)"/>
    <property type="match status" value="1"/>
</dbReference>
<evidence type="ECO:0000256" key="20">
    <source>
        <dbReference type="PROSITE-ProRule" id="PRU00076"/>
    </source>
</evidence>
<sequence>MAMTAGAAAYASATANNAHVTQQQQQLQQTTNQQRQQRRLCRARTKSAAQMTSTAMSTLLLKRACSAPQWIFLFILIYLATDVASVEVHTKEAYFNGSAYLRLQTPMPTWDHSAISFRSCRGGEILAQQYNKNSIVISVLNDFLQVSLAGPAVIGLNNRLDVRLPYQLLDNRWHTLQFKYEYGNLYLHVDREAIIFANSTYNSQFLTNQDIGNELAILILGNSFSGCLLDGPGLQFVNASKQNAVFGVCPLSYGPCSEHETFTRLQDNYCLNDPCMGHGTCTSNADGYECRCTARYSGKNCQKDNGSPCAKNPCNNGGTCRENSRGDYQCVCHANYSGEHCETEVNIHPLCQSNPCLNNGACVVLSGSASPTCECAKGYTGARCEIDMDECASQPCQNNGSCIDSINGFSCDCTNTGYIGAFCQTNIDECEENPCLNGGRCFDTYGGYTCQCQDGWHGDICEKPISCQTQRCLNGGTCVDKAIGFQCICAPEYSGELCQLGPSCAQQCPIDSECVGGVCMCKPGTSATTLELPTSLELYLLSALCASGKKKRYISPEWLKRKRCELKLSPIGHCLPTTTTTTPTPEQATPTTTTTTLITLPAIPTTTATTTYTTTKKPPITNTTRTATATTTTTTESKQNKQQLAQNQRSASLNACPQENCLNGGTCLGYSNNYTCICASGYTGYNCQQSSGDGGTALALTPINCNATNGKCLNGGTCSMNGTHCYCAVGYSGDRCEKAENCSPLNCQEPMICAQNQCICPENKVCNQCATQPCQNGGECLDLPNGDYECKCQRGWTGRNCANDVDECMLQPKICGNGICKNEKGSYKCYCTPGFTGIHCDSDVDECLSHPCLHGATCHNKINAYECDCKPGYQGENCEIDIDECISNPCSNGSTCIDMINNFTCSCIPGMTGRICDIDIDDCVSAPCLNNGLCIDELGGFHCDCGGTGYEGKNCELNIDECVSNPCTNGARCIDQVKDYFCECHAGYKGKNCDQDINECESNPCQYNSSCLERSNSTLYQLSRVMDLPRVFSQPFSYENASGYECVCVPGIIGKNCEININECESNPCTKHGTCNDGIGTYTCECDPGFEGTHCEINIDECDRYNPCHNGTCIDQINDYDCDCDANFGGKNCSVPLIGCISGPCLNGGTCRPFLVNETIHLFNCSCEHGFQGDTCEKTTTLSMVVSSLITVKTQRDEGYDINLQFKTTLPNGVLAFGTSGGQNEPVSYILELINGRLNLHSSLLNKWEGVFIGSKLNDSNWHKVFVAINTSHLVLSANDEQAIFPVGSYETANNSQPSFPLTYLGGTIPNLKSYLRHLTHQPSSFVGCMQDVVVNGKWIFPDEHNELDTDSESTKLSYVQSGCPRTEQCKPNPCHSNGECTDLWHTFACHCPRPFFGHTCQHNMTAATFGHENTTHSAVIVETTDVARRAIRSILDISMFIRTREPTGQVFYLGSDPRKMPTKNVGDSYVSAKLHGGELLVKMQFNGTPEAYTVGGQKLDNGYNHLIEVVRNQTLVQVKLNGTEYFRKTLSTTGLLDAQVLYLGGPAPTRESLLPASTEPGLDEGSVAVSSTAPKDTDTDNKDYFKGIIQDVKVSNGSLNMIVEMYPLNVTDVNVNAKPFGAVSIDRTSVLQGEVSDDLCRKNPCKHNAECRNTWNDYSCKCPNGYKGKDCQEIEFCQLVTCPGGSVCQNLDDGYECLTNITFTGQEHSPLAFSYFKEQLPDEIGVAKQPLLKPVIEIAYRTRAGGTLLFIDNQDSFFEIGVNGGRVTVTWKLTQLHIGESGRFEKENTDGEWSRIYLRAHGGKLEGGWKGWESMVDPTPGFSTDIDQAAFQELLSSSTQVYLGGMPESRQLRGSTQSSQQGSQFKGCLGEARVGDLLLPYFSNAELYPHTENVSVQLQAQFRLNSTRPEEGCILCFQVDCKNNGFCDAPTEQYACTCQAGYEGDDCGTDIDECLNTHCENNATCINLVADFHCKCLPGFEGRYCEQNIDECAAQPCHNGGNCTDLIAAYRCDCPDEYTGPQCSALKQMTCENEPCRNGSSCENGFNAQTGNNFTCSCSMGFEGALCDTPFCELTPCLNGGLCLTTSSVPNCKCSLGYTGRLCEEEIDECASNPCMNGGKCHDLVGDYECDCQSTGFDGVHCENDIDECIQEVKYCGGLGRCINLPGSFKCICQKPHCGAFCNFTDPCNTLNICANGGQCVENCGEEADYYCNCTEGFMGKNCTAPIMAKEDGPSTTDIAIIVIPVVVVLLLIAGGLLGTFLVMARNKRATRGTYSPSAQEYCNPRLEMDNVLKPPPEERLI</sequence>
<dbReference type="InterPro" id="IPR001881">
    <property type="entry name" value="EGF-like_Ca-bd_dom"/>
</dbReference>
<dbReference type="SMART" id="SM00181">
    <property type="entry name" value="EGF"/>
    <property type="match status" value="29"/>
</dbReference>
<feature type="disulfide bond" evidence="20">
    <location>
        <begin position="727"/>
        <end position="736"/>
    </location>
</feature>
<feature type="domain" description="EGF-like" evidence="24">
    <location>
        <begin position="919"/>
        <end position="956"/>
    </location>
</feature>
<dbReference type="GO" id="GO:0080090">
    <property type="term" value="P:regulation of primary metabolic process"/>
    <property type="evidence" value="ECO:0007669"/>
    <property type="project" value="UniProtKB-ARBA"/>
</dbReference>
<dbReference type="GO" id="GO:0007435">
    <property type="term" value="P:salivary gland morphogenesis"/>
    <property type="evidence" value="ECO:0007669"/>
    <property type="project" value="UniProtKB-ARBA"/>
</dbReference>
<evidence type="ECO:0000256" key="5">
    <source>
        <dbReference type="ARBA" id="ARBA00022475"/>
    </source>
</evidence>
<evidence type="ECO:0000256" key="18">
    <source>
        <dbReference type="ARBA" id="ARBA00023273"/>
    </source>
</evidence>
<feature type="disulfide bond" evidence="20">
    <location>
        <begin position="332"/>
        <end position="341"/>
    </location>
</feature>
<feature type="disulfide bond" evidence="20">
    <location>
        <begin position="2215"/>
        <end position="2224"/>
    </location>
</feature>
<dbReference type="GO" id="GO:0048871">
    <property type="term" value="P:multicellular organismal-level homeostasis"/>
    <property type="evidence" value="ECO:0007669"/>
    <property type="project" value="UniProtKB-ARBA"/>
</dbReference>
<dbReference type="GO" id="GO:0051241">
    <property type="term" value="P:negative regulation of multicellular organismal process"/>
    <property type="evidence" value="ECO:0007669"/>
    <property type="project" value="UniProtKB-ARBA"/>
</dbReference>
<organism evidence="25 26">
    <name type="scientific">Drosophila hydei</name>
    <name type="common">Fruit fly</name>
    <dbReference type="NCBI Taxonomy" id="7224"/>
    <lineage>
        <taxon>Eukaryota</taxon>
        <taxon>Metazoa</taxon>
        <taxon>Ecdysozoa</taxon>
        <taxon>Arthropoda</taxon>
        <taxon>Hexapoda</taxon>
        <taxon>Insecta</taxon>
        <taxon>Pterygota</taxon>
        <taxon>Neoptera</taxon>
        <taxon>Endopterygota</taxon>
        <taxon>Diptera</taxon>
        <taxon>Brachycera</taxon>
        <taxon>Muscomorpha</taxon>
        <taxon>Ephydroidea</taxon>
        <taxon>Drosophilidae</taxon>
        <taxon>Drosophila</taxon>
    </lineage>
</organism>
<feature type="domain" description="EGF-like" evidence="24">
    <location>
        <begin position="1637"/>
        <end position="1673"/>
    </location>
</feature>
<dbReference type="Gene3D" id="2.10.25.10">
    <property type="entry name" value="Laminin"/>
    <property type="match status" value="28"/>
</dbReference>
<dbReference type="InterPro" id="IPR013320">
    <property type="entry name" value="ConA-like_dom_sf"/>
</dbReference>
<keyword evidence="5" id="KW-1003">Cell membrane</keyword>
<evidence type="ECO:0000256" key="6">
    <source>
        <dbReference type="ARBA" id="ARBA00022490"/>
    </source>
</evidence>
<dbReference type="GO" id="GO:0005911">
    <property type="term" value="C:cell-cell junction"/>
    <property type="evidence" value="ECO:0007669"/>
    <property type="project" value="UniProtKB-ARBA"/>
</dbReference>
<evidence type="ECO:0000259" key="23">
    <source>
        <dbReference type="PROSITE" id="PS50025"/>
    </source>
</evidence>
<dbReference type="FunFam" id="2.60.120.200:FF:000181">
    <property type="entry name" value="Crumbs, isoform D"/>
    <property type="match status" value="1"/>
</dbReference>
<dbReference type="FunFam" id="2.10.25.10:FF:000039">
    <property type="entry name" value="Crumbs cell polarity complex component 1"/>
    <property type="match status" value="2"/>
</dbReference>
<feature type="compositionally biased region" description="Low complexity" evidence="21">
    <location>
        <begin position="610"/>
        <end position="635"/>
    </location>
</feature>
<feature type="domain" description="EGF-like" evidence="24">
    <location>
        <begin position="1366"/>
        <end position="1402"/>
    </location>
</feature>
<feature type="disulfide bond" evidence="20">
    <location>
        <begin position="1977"/>
        <end position="1986"/>
    </location>
</feature>
<reference evidence="26" key="1">
    <citation type="submission" date="2025-08" db="UniProtKB">
        <authorList>
            <consortium name="RefSeq"/>
        </authorList>
    </citation>
    <scope>IDENTIFICATION</scope>
    <source>
        <strain evidence="26">15085-1641.00</strain>
        <tissue evidence="26">Whole body</tissue>
    </source>
</reference>
<comment type="subcellular location">
    <subcellularLocation>
        <location evidence="2">Apical cell membrane</location>
        <topology evidence="2">Single-pass type I membrane protein</topology>
    </subcellularLocation>
    <subcellularLocation>
        <location evidence="3">Cell projection</location>
    </subcellularLocation>
    <subcellularLocation>
        <location evidence="1">Cytoplasm</location>
        <location evidence="1">Cytoskeleton</location>
    </subcellularLocation>
</comment>
<feature type="domain" description="EGF-like" evidence="24">
    <location>
        <begin position="1989"/>
        <end position="2025"/>
    </location>
</feature>
<dbReference type="GO" id="GO:0060255">
    <property type="term" value="P:regulation of macromolecule metabolic process"/>
    <property type="evidence" value="ECO:0007669"/>
    <property type="project" value="UniProtKB-ARBA"/>
</dbReference>
<keyword evidence="17" id="KW-0206">Cytoskeleton</keyword>
<dbReference type="FunFam" id="2.10.25.10:FF:000472">
    <property type="entry name" value="Uncharacterized protein, isoform A"/>
    <property type="match status" value="1"/>
</dbReference>
<feature type="disulfide bond" evidence="20">
    <location>
        <begin position="869"/>
        <end position="878"/>
    </location>
</feature>
<dbReference type="GO" id="GO:0051049">
    <property type="term" value="P:regulation of transport"/>
    <property type="evidence" value="ECO:0007669"/>
    <property type="project" value="UniProtKB-ARBA"/>
</dbReference>
<feature type="disulfide bond" evidence="20">
    <location>
        <begin position="907"/>
        <end position="916"/>
    </location>
</feature>
<dbReference type="GO" id="GO:0008593">
    <property type="term" value="P:regulation of Notch signaling pathway"/>
    <property type="evidence" value="ECO:0007669"/>
    <property type="project" value="UniProtKB-ARBA"/>
</dbReference>
<keyword evidence="11" id="KW-0677">Repeat</keyword>
<keyword evidence="6" id="KW-0963">Cytoplasm</keyword>
<dbReference type="GO" id="GO:0048638">
    <property type="term" value="P:regulation of developmental growth"/>
    <property type="evidence" value="ECO:0007669"/>
    <property type="project" value="UniProtKB-ARBA"/>
</dbReference>